<accession>A0A9Q3ICM2</accession>
<feature type="compositionally biased region" description="Polar residues" evidence="1">
    <location>
        <begin position="1"/>
        <end position="16"/>
    </location>
</feature>
<reference evidence="2" key="1">
    <citation type="submission" date="2021-03" db="EMBL/GenBank/DDBJ databases">
        <title>Draft genome sequence of rust myrtle Austropuccinia psidii MF-1, a brazilian biotype.</title>
        <authorList>
            <person name="Quecine M.C."/>
            <person name="Pachon D.M.R."/>
            <person name="Bonatelli M.L."/>
            <person name="Correr F.H."/>
            <person name="Franceschini L.M."/>
            <person name="Leite T.F."/>
            <person name="Margarido G.R.A."/>
            <person name="Almeida C.A."/>
            <person name="Ferrarezi J.A."/>
            <person name="Labate C.A."/>
        </authorList>
    </citation>
    <scope>NUCLEOTIDE SEQUENCE</scope>
    <source>
        <strain evidence="2">MF-1</strain>
    </source>
</reference>
<evidence type="ECO:0000256" key="1">
    <source>
        <dbReference type="SAM" id="MobiDB-lite"/>
    </source>
</evidence>
<sequence length="133" mass="14880">MPSTRSGASYNPSRTSQKGHRRDYGIRQSVTGGKGAETITRSLSGHLQSRPEGLQEFIAAQRVTDPCRFVEKLHELLPYCEEIPGPSQKLQVTQWMASIDGKEECDAFNTRMEEKQPSTSQVRATNNPNSQKK</sequence>
<evidence type="ECO:0000313" key="2">
    <source>
        <dbReference type="EMBL" id="MBW0534325.1"/>
    </source>
</evidence>
<proteinExistence type="predicted"/>
<keyword evidence="3" id="KW-1185">Reference proteome</keyword>
<name>A0A9Q3ICM2_9BASI</name>
<evidence type="ECO:0000313" key="3">
    <source>
        <dbReference type="Proteomes" id="UP000765509"/>
    </source>
</evidence>
<comment type="caution">
    <text evidence="2">The sequence shown here is derived from an EMBL/GenBank/DDBJ whole genome shotgun (WGS) entry which is preliminary data.</text>
</comment>
<protein>
    <submittedName>
        <fullName evidence="2">Uncharacterized protein</fullName>
    </submittedName>
</protein>
<feature type="region of interest" description="Disordered" evidence="1">
    <location>
        <begin position="1"/>
        <end position="36"/>
    </location>
</feature>
<gene>
    <name evidence="2" type="ORF">O181_074040</name>
</gene>
<feature type="region of interest" description="Disordered" evidence="1">
    <location>
        <begin position="110"/>
        <end position="133"/>
    </location>
</feature>
<organism evidence="2 3">
    <name type="scientific">Austropuccinia psidii MF-1</name>
    <dbReference type="NCBI Taxonomy" id="1389203"/>
    <lineage>
        <taxon>Eukaryota</taxon>
        <taxon>Fungi</taxon>
        <taxon>Dikarya</taxon>
        <taxon>Basidiomycota</taxon>
        <taxon>Pucciniomycotina</taxon>
        <taxon>Pucciniomycetes</taxon>
        <taxon>Pucciniales</taxon>
        <taxon>Sphaerophragmiaceae</taxon>
        <taxon>Austropuccinia</taxon>
    </lineage>
</organism>
<dbReference type="AlphaFoldDB" id="A0A9Q3ICM2"/>
<feature type="compositionally biased region" description="Polar residues" evidence="1">
    <location>
        <begin position="117"/>
        <end position="133"/>
    </location>
</feature>
<dbReference type="EMBL" id="AVOT02039304">
    <property type="protein sequence ID" value="MBW0534325.1"/>
    <property type="molecule type" value="Genomic_DNA"/>
</dbReference>
<dbReference type="Proteomes" id="UP000765509">
    <property type="component" value="Unassembled WGS sequence"/>
</dbReference>